<sequence length="421" mass="48659">MSRFLSLLAASSMIAICNLHFLSRSLELPMEIGDLNNQMAEVGEMFRSSTRGSIWATSTSRSVSEVTKQADILRVKKRTFNILCTSTNPYIQFGSYKLRCLDFATWVGQCAGSSVNITTGIEVHEILTHPEIYRQYNFDATIITKSTPNKSRRYGLPSWLGKIYIDVVDNYKIRNWRIHENFTLIFQTERQKEMFPNHEYRVVEHWYNSYPADMERGDALPEFLPTISNRTEISLATIWSLKSFEGGCPDTDGIKDVSYECIVQDFEIEKWYEKVSRIPNSKVEVLNTMSDPKLGPGKLYYNLFRQYDALVALAKNNTHKLLYGNVQRIVSQMRSGVPVLVEVWGPVLQEFVDKYNYTCTFQREHPDLLYMTFQEAVEMMKDPKIRTQCQMEGLEIAKDFSPNQIGKKFLRAVGYDGKFHC</sequence>
<evidence type="ECO:0008006" key="5">
    <source>
        <dbReference type="Google" id="ProtNLM"/>
    </source>
</evidence>
<dbReference type="EMBL" id="JAGRRH010000031">
    <property type="protein sequence ID" value="KAG7339672.1"/>
    <property type="molecule type" value="Genomic_DNA"/>
</dbReference>
<keyword evidence="4" id="KW-1185">Reference proteome</keyword>
<dbReference type="Proteomes" id="UP000693970">
    <property type="component" value="Unassembled WGS sequence"/>
</dbReference>
<evidence type="ECO:0000313" key="3">
    <source>
        <dbReference type="EMBL" id="KAG7362400.1"/>
    </source>
</evidence>
<evidence type="ECO:0000256" key="1">
    <source>
        <dbReference type="SAM" id="SignalP"/>
    </source>
</evidence>
<evidence type="ECO:0000313" key="2">
    <source>
        <dbReference type="EMBL" id="KAG7339672.1"/>
    </source>
</evidence>
<evidence type="ECO:0000313" key="4">
    <source>
        <dbReference type="Proteomes" id="UP000693970"/>
    </source>
</evidence>
<feature type="chain" id="PRO_5039844516" description="Glycosyl transferase CAP10 domain-containing protein" evidence="1">
    <location>
        <begin position="20"/>
        <end position="421"/>
    </location>
</feature>
<keyword evidence="1" id="KW-0732">Signal</keyword>
<dbReference type="AlphaFoldDB" id="A0A9K3P9X6"/>
<reference evidence="2" key="2">
    <citation type="submission" date="2021-04" db="EMBL/GenBank/DDBJ databases">
        <authorList>
            <person name="Podell S."/>
        </authorList>
    </citation>
    <scope>NUCLEOTIDE SEQUENCE</scope>
    <source>
        <strain evidence="2">Hildebrandi</strain>
    </source>
</reference>
<name>A0A9K3P9X6_9STRA</name>
<comment type="caution">
    <text evidence="2">The sequence shown here is derived from an EMBL/GenBank/DDBJ whole genome shotgun (WGS) entry which is preliminary data.</text>
</comment>
<organism evidence="2 4">
    <name type="scientific">Nitzschia inconspicua</name>
    <dbReference type="NCBI Taxonomy" id="303405"/>
    <lineage>
        <taxon>Eukaryota</taxon>
        <taxon>Sar</taxon>
        <taxon>Stramenopiles</taxon>
        <taxon>Ochrophyta</taxon>
        <taxon>Bacillariophyta</taxon>
        <taxon>Bacillariophyceae</taxon>
        <taxon>Bacillariophycidae</taxon>
        <taxon>Bacillariales</taxon>
        <taxon>Bacillariaceae</taxon>
        <taxon>Nitzschia</taxon>
    </lineage>
</organism>
<protein>
    <recommendedName>
        <fullName evidence="5">Glycosyl transferase CAP10 domain-containing protein</fullName>
    </recommendedName>
</protein>
<accession>A0A9K3P9X6</accession>
<feature type="signal peptide" evidence="1">
    <location>
        <begin position="1"/>
        <end position="19"/>
    </location>
</feature>
<gene>
    <name evidence="2" type="ORF">IV203_024711</name>
    <name evidence="3" type="ORF">IV203_025284</name>
</gene>
<proteinExistence type="predicted"/>
<reference evidence="2" key="1">
    <citation type="journal article" date="2021" name="Sci. Rep.">
        <title>Diploid genomic architecture of Nitzschia inconspicua, an elite biomass production diatom.</title>
        <authorList>
            <person name="Oliver A."/>
            <person name="Podell S."/>
            <person name="Pinowska A."/>
            <person name="Traller J.C."/>
            <person name="Smith S.R."/>
            <person name="McClure R."/>
            <person name="Beliaev A."/>
            <person name="Bohutskyi P."/>
            <person name="Hill E.A."/>
            <person name="Rabines A."/>
            <person name="Zheng H."/>
            <person name="Allen L.Z."/>
            <person name="Kuo A."/>
            <person name="Grigoriev I.V."/>
            <person name="Allen A.E."/>
            <person name="Hazlebeck D."/>
            <person name="Allen E.E."/>
        </authorList>
    </citation>
    <scope>NUCLEOTIDE SEQUENCE</scope>
    <source>
        <strain evidence="2">Hildebrandi</strain>
    </source>
</reference>
<dbReference type="EMBL" id="JAGRRH010000011">
    <property type="protein sequence ID" value="KAG7362400.1"/>
    <property type="molecule type" value="Genomic_DNA"/>
</dbReference>